<dbReference type="STRING" id="1420917.AU15_00345"/>
<proteinExistence type="predicted"/>
<dbReference type="PRINTS" id="PR01021">
    <property type="entry name" value="OMPADOMAIN"/>
</dbReference>
<feature type="domain" description="OmpA-like" evidence="7">
    <location>
        <begin position="119"/>
        <end position="236"/>
    </location>
</feature>
<name>A0A1W6K7T1_9GAMM</name>
<dbReference type="InterPro" id="IPR006665">
    <property type="entry name" value="OmpA-like"/>
</dbReference>
<dbReference type="InterPro" id="IPR006664">
    <property type="entry name" value="OMP_bac"/>
</dbReference>
<keyword evidence="2 4" id="KW-0472">Membrane</keyword>
<evidence type="ECO:0000256" key="2">
    <source>
        <dbReference type="ARBA" id="ARBA00023136"/>
    </source>
</evidence>
<dbReference type="Proteomes" id="UP000199211">
    <property type="component" value="Unassembled WGS sequence"/>
</dbReference>
<sequence length="236" mass="24972">MAAPCREQSYLGKTLENAVKKTIVAFAVATVGLGGCMTYDPYTGEEKTSSATKGSIIGAIGGAAVGAATSSSSDRGKGALIGAASGAAIGGGIGYYMDKQEAQLRRKLEGSGVRVVRNGDEIELVMPGNITFDVNQSSIKPSFSNTLESVALVLKEFDKTIIQIEGHTDSTGSRDYNQLLSERRAGSVRDFLLNQGIAPKRTRATGYGPRYPIASNDTESGREQNRRVELTLVPMQ</sequence>
<evidence type="ECO:0000259" key="7">
    <source>
        <dbReference type="PROSITE" id="PS51123"/>
    </source>
</evidence>
<dbReference type="Pfam" id="PF13488">
    <property type="entry name" value="Gly-zipper_Omp"/>
    <property type="match status" value="1"/>
</dbReference>
<dbReference type="Proteomes" id="UP000193100">
    <property type="component" value="Chromosome"/>
</dbReference>
<dbReference type="SUPFAM" id="SSF103088">
    <property type="entry name" value="OmpA-like"/>
    <property type="match status" value="1"/>
</dbReference>
<evidence type="ECO:0000256" key="6">
    <source>
        <dbReference type="SAM" id="Phobius"/>
    </source>
</evidence>
<keyword evidence="8" id="KW-0449">Lipoprotein</keyword>
<evidence type="ECO:0000313" key="11">
    <source>
        <dbReference type="Proteomes" id="UP000199211"/>
    </source>
</evidence>
<dbReference type="EMBL" id="CP020931">
    <property type="protein sequence ID" value="ARM83379.1"/>
    <property type="molecule type" value="Genomic_DNA"/>
</dbReference>
<evidence type="ECO:0000256" key="1">
    <source>
        <dbReference type="ARBA" id="ARBA00004442"/>
    </source>
</evidence>
<keyword evidence="11" id="KW-1185">Reference proteome</keyword>
<accession>A0A1I4HBX1</accession>
<gene>
    <name evidence="8" type="primary">yiaD</name>
    <name evidence="8" type="ORF">MARSALSMR5_01287</name>
    <name evidence="9" type="ORF">SAMN04487868_101205</name>
</gene>
<dbReference type="PANTHER" id="PTHR30329">
    <property type="entry name" value="STATOR ELEMENT OF FLAGELLAR MOTOR COMPLEX"/>
    <property type="match status" value="1"/>
</dbReference>
<dbReference type="GO" id="GO:0009279">
    <property type="term" value="C:cell outer membrane"/>
    <property type="evidence" value="ECO:0007669"/>
    <property type="project" value="UniProtKB-SubCell"/>
</dbReference>
<feature type="transmembrane region" description="Helical" evidence="6">
    <location>
        <begin position="78"/>
        <end position="97"/>
    </location>
</feature>
<evidence type="ECO:0000256" key="5">
    <source>
        <dbReference type="SAM" id="MobiDB-lite"/>
    </source>
</evidence>
<dbReference type="InterPro" id="IPR036737">
    <property type="entry name" value="OmpA-like_sf"/>
</dbReference>
<reference evidence="8 10" key="2">
    <citation type="submission" date="2017-04" db="EMBL/GenBank/DDBJ databases">
        <title>Genome Sequence of Marinobacter salarius strain SMR5 Isolated from a culture of the Diatom Skeletonema marinoi.</title>
        <authorList>
            <person name="Topel M."/>
            <person name="Pinder M.I.M."/>
            <person name="Johansson O.N."/>
            <person name="Kourtchenko O."/>
            <person name="Godhe A."/>
            <person name="Clarke A.K."/>
        </authorList>
    </citation>
    <scope>NUCLEOTIDE SEQUENCE [LARGE SCALE GENOMIC DNA]</scope>
    <source>
        <strain evidence="8 10">SMR5</strain>
    </source>
</reference>
<dbReference type="InterPro" id="IPR039567">
    <property type="entry name" value="Gly-zipper"/>
</dbReference>
<dbReference type="AlphaFoldDB" id="A0A1W6K7T1"/>
<feature type="region of interest" description="Disordered" evidence="5">
    <location>
        <begin position="203"/>
        <end position="224"/>
    </location>
</feature>
<evidence type="ECO:0000313" key="8">
    <source>
        <dbReference type="EMBL" id="ARM83379.1"/>
    </source>
</evidence>
<organism evidence="8 10">
    <name type="scientific">Marinobacter salarius</name>
    <dbReference type="NCBI Taxonomy" id="1420917"/>
    <lineage>
        <taxon>Bacteria</taxon>
        <taxon>Pseudomonadati</taxon>
        <taxon>Pseudomonadota</taxon>
        <taxon>Gammaproteobacteria</taxon>
        <taxon>Pseudomonadales</taxon>
        <taxon>Marinobacteraceae</taxon>
        <taxon>Marinobacter</taxon>
    </lineage>
</organism>
<dbReference type="PANTHER" id="PTHR30329:SF21">
    <property type="entry name" value="LIPOPROTEIN YIAD-RELATED"/>
    <property type="match status" value="1"/>
</dbReference>
<dbReference type="Gene3D" id="3.30.1330.60">
    <property type="entry name" value="OmpA-like domain"/>
    <property type="match status" value="1"/>
</dbReference>
<keyword evidence="6" id="KW-0812">Transmembrane</keyword>
<dbReference type="Pfam" id="PF00691">
    <property type="entry name" value="OmpA"/>
    <property type="match status" value="1"/>
</dbReference>
<feature type="transmembrane region" description="Helical" evidence="6">
    <location>
        <begin position="23"/>
        <end position="42"/>
    </location>
</feature>
<evidence type="ECO:0000313" key="10">
    <source>
        <dbReference type="Proteomes" id="UP000193100"/>
    </source>
</evidence>
<dbReference type="PROSITE" id="PS51123">
    <property type="entry name" value="OMPA_2"/>
    <property type="match status" value="1"/>
</dbReference>
<reference evidence="9 11" key="1">
    <citation type="submission" date="2016-10" db="EMBL/GenBank/DDBJ databases">
        <authorList>
            <person name="Varghese N."/>
            <person name="Submissions S."/>
        </authorList>
    </citation>
    <scope>NUCLEOTIDE SEQUENCE [LARGE SCALE GENOMIC DNA]</scope>
    <source>
        <strain evidence="9 11">DSM 26291</strain>
    </source>
</reference>
<evidence type="ECO:0000256" key="4">
    <source>
        <dbReference type="PROSITE-ProRule" id="PRU00473"/>
    </source>
</evidence>
<accession>A0A1W6K7T1</accession>
<protein>
    <submittedName>
        <fullName evidence="9">Outer membrane protein OmpA</fullName>
    </submittedName>
    <submittedName>
        <fullName evidence="8">Putative lipoprotein YiaD</fullName>
    </submittedName>
</protein>
<dbReference type="CDD" id="cd07185">
    <property type="entry name" value="OmpA_C-like"/>
    <property type="match status" value="1"/>
</dbReference>
<dbReference type="PRINTS" id="PR01023">
    <property type="entry name" value="NAFLGMOTY"/>
</dbReference>
<keyword evidence="3" id="KW-0998">Cell outer membrane</keyword>
<dbReference type="InterPro" id="IPR050330">
    <property type="entry name" value="Bact_OuterMem_StrucFunc"/>
</dbReference>
<comment type="subcellular location">
    <subcellularLocation>
        <location evidence="1">Cell outer membrane</location>
    </subcellularLocation>
</comment>
<evidence type="ECO:0000256" key="3">
    <source>
        <dbReference type="ARBA" id="ARBA00023237"/>
    </source>
</evidence>
<keyword evidence="6" id="KW-1133">Transmembrane helix</keyword>
<dbReference type="EMBL" id="FOTV01000001">
    <property type="protein sequence ID" value="SFL38956.1"/>
    <property type="molecule type" value="Genomic_DNA"/>
</dbReference>
<evidence type="ECO:0000313" key="9">
    <source>
        <dbReference type="EMBL" id="SFL38956.1"/>
    </source>
</evidence>